<gene>
    <name evidence="1" type="ORF">DFR36_105209</name>
</gene>
<protein>
    <submittedName>
        <fullName evidence="1">Uncharacterized protein</fullName>
    </submittedName>
</protein>
<dbReference type="OrthoDB" id="8910325at2"/>
<comment type="caution">
    <text evidence="1">The sequence shown here is derived from an EMBL/GenBank/DDBJ whole genome shotgun (WGS) entry which is preliminary data.</text>
</comment>
<proteinExistence type="predicted"/>
<evidence type="ECO:0000313" key="1">
    <source>
        <dbReference type="EMBL" id="PWW46005.1"/>
    </source>
</evidence>
<dbReference type="Proteomes" id="UP000246483">
    <property type="component" value="Unassembled WGS sequence"/>
</dbReference>
<keyword evidence="2" id="KW-1185">Reference proteome</keyword>
<sequence>MNHAVETAHYPATQAIDQPFEATVREGWGVWITFMREEFLKATFTRRADAEAFAAQHTHGGQRGQVRRMWLLVNETAGEAYALASDGVQPLQGVDLDFRHHQRLQTLRSDVLSRLSDAELQVLGLKRT</sequence>
<organism evidence="1 2">
    <name type="scientific">Melaminivora alkalimesophila</name>
    <dbReference type="NCBI Taxonomy" id="1165852"/>
    <lineage>
        <taxon>Bacteria</taxon>
        <taxon>Pseudomonadati</taxon>
        <taxon>Pseudomonadota</taxon>
        <taxon>Betaproteobacteria</taxon>
        <taxon>Burkholderiales</taxon>
        <taxon>Comamonadaceae</taxon>
        <taxon>Melaminivora</taxon>
    </lineage>
</organism>
<dbReference type="RefSeq" id="WP_019374201.1">
    <property type="nucleotide sequence ID" value="NZ_ALEE01000473.1"/>
</dbReference>
<accession>A0A317RD03</accession>
<dbReference type="EMBL" id="QGUB01000005">
    <property type="protein sequence ID" value="PWW46005.1"/>
    <property type="molecule type" value="Genomic_DNA"/>
</dbReference>
<dbReference type="AlphaFoldDB" id="A0A317RD03"/>
<name>A0A317RD03_9BURK</name>
<reference evidence="1 2" key="1">
    <citation type="submission" date="2018-05" db="EMBL/GenBank/DDBJ databases">
        <title>Genomic Encyclopedia of Type Strains, Phase IV (KMG-IV): sequencing the most valuable type-strain genomes for metagenomic binning, comparative biology and taxonomic classification.</title>
        <authorList>
            <person name="Goeker M."/>
        </authorList>
    </citation>
    <scope>NUCLEOTIDE SEQUENCE [LARGE SCALE GENOMIC DNA]</scope>
    <source>
        <strain evidence="1 2">DSM 26006</strain>
    </source>
</reference>
<evidence type="ECO:0000313" key="2">
    <source>
        <dbReference type="Proteomes" id="UP000246483"/>
    </source>
</evidence>